<organism evidence="5 6">
    <name type="scientific">Mobilisporobacter senegalensis</name>
    <dbReference type="NCBI Taxonomy" id="1329262"/>
    <lineage>
        <taxon>Bacteria</taxon>
        <taxon>Bacillati</taxon>
        <taxon>Bacillota</taxon>
        <taxon>Clostridia</taxon>
        <taxon>Lachnospirales</taxon>
        <taxon>Lachnospiraceae</taxon>
        <taxon>Mobilisporobacter</taxon>
    </lineage>
</organism>
<dbReference type="InterPro" id="IPR000524">
    <property type="entry name" value="Tscrpt_reg_HTH_GntR"/>
</dbReference>
<dbReference type="PANTHER" id="PTHR38445">
    <property type="entry name" value="HTH-TYPE TRANSCRIPTIONAL REPRESSOR YTRA"/>
    <property type="match status" value="1"/>
</dbReference>
<dbReference type="OrthoDB" id="163333at2"/>
<dbReference type="CDD" id="cd07377">
    <property type="entry name" value="WHTH_GntR"/>
    <property type="match status" value="1"/>
</dbReference>
<dbReference type="SUPFAM" id="SSF46785">
    <property type="entry name" value="Winged helix' DNA-binding domain"/>
    <property type="match status" value="1"/>
</dbReference>
<gene>
    <name evidence="5" type="ORF">EDD66_10789</name>
</gene>
<sequence length="116" mass="13369">MDFNNNIPIYIQVIDDIKMNIIKGNLSLGTKLPSGRDLALQYKINPNTASRIYKELEMDEICFTKRGLGTYVTEDKNKLLEMKADMSKQLIEDFIMGMKNLGFIKEEVIGILEKKY</sequence>
<dbReference type="InterPro" id="IPR036388">
    <property type="entry name" value="WH-like_DNA-bd_sf"/>
</dbReference>
<dbReference type="Proteomes" id="UP000273083">
    <property type="component" value="Unassembled WGS sequence"/>
</dbReference>
<protein>
    <submittedName>
        <fullName evidence="5">DNA-binding transcriptional regulator YhcF (GntR family)</fullName>
    </submittedName>
</protein>
<dbReference type="AlphaFoldDB" id="A0A3N1XKB1"/>
<dbReference type="EMBL" id="RJVG01000007">
    <property type="protein sequence ID" value="ROR27175.1"/>
    <property type="molecule type" value="Genomic_DNA"/>
</dbReference>
<dbReference type="PANTHER" id="PTHR38445:SF6">
    <property type="entry name" value="GNTR-FAMILY TRANSCRIPTIONAL REGULATOR"/>
    <property type="match status" value="1"/>
</dbReference>
<evidence type="ECO:0000259" key="4">
    <source>
        <dbReference type="PROSITE" id="PS50949"/>
    </source>
</evidence>
<keyword evidence="6" id="KW-1185">Reference proteome</keyword>
<accession>A0A3N1XKB1</accession>
<dbReference type="InterPro" id="IPR036390">
    <property type="entry name" value="WH_DNA-bd_sf"/>
</dbReference>
<dbReference type="GO" id="GO:0003677">
    <property type="term" value="F:DNA binding"/>
    <property type="evidence" value="ECO:0007669"/>
    <property type="project" value="UniProtKB-KW"/>
</dbReference>
<proteinExistence type="predicted"/>
<keyword evidence="1" id="KW-0805">Transcription regulation</keyword>
<keyword evidence="3" id="KW-0804">Transcription</keyword>
<dbReference type="GO" id="GO:0003700">
    <property type="term" value="F:DNA-binding transcription factor activity"/>
    <property type="evidence" value="ECO:0007669"/>
    <property type="project" value="InterPro"/>
</dbReference>
<dbReference type="SMART" id="SM00345">
    <property type="entry name" value="HTH_GNTR"/>
    <property type="match status" value="1"/>
</dbReference>
<dbReference type="Pfam" id="PF00392">
    <property type="entry name" value="GntR"/>
    <property type="match status" value="1"/>
</dbReference>
<dbReference type="RefSeq" id="WP_123609872.1">
    <property type="nucleotide sequence ID" value="NZ_RJVG01000007.1"/>
</dbReference>
<name>A0A3N1XKB1_9FIRM</name>
<evidence type="ECO:0000313" key="5">
    <source>
        <dbReference type="EMBL" id="ROR27175.1"/>
    </source>
</evidence>
<evidence type="ECO:0000256" key="3">
    <source>
        <dbReference type="ARBA" id="ARBA00023163"/>
    </source>
</evidence>
<evidence type="ECO:0000313" key="6">
    <source>
        <dbReference type="Proteomes" id="UP000273083"/>
    </source>
</evidence>
<evidence type="ECO:0000256" key="1">
    <source>
        <dbReference type="ARBA" id="ARBA00023015"/>
    </source>
</evidence>
<feature type="domain" description="HTH gntR-type" evidence="4">
    <location>
        <begin position="7"/>
        <end position="75"/>
    </location>
</feature>
<reference evidence="5 6" key="1">
    <citation type="submission" date="2018-11" db="EMBL/GenBank/DDBJ databases">
        <title>Genomic Encyclopedia of Type Strains, Phase IV (KMG-IV): sequencing the most valuable type-strain genomes for metagenomic binning, comparative biology and taxonomic classification.</title>
        <authorList>
            <person name="Goeker M."/>
        </authorList>
    </citation>
    <scope>NUCLEOTIDE SEQUENCE [LARGE SCALE GENOMIC DNA]</scope>
    <source>
        <strain evidence="5 6">DSM 26537</strain>
    </source>
</reference>
<dbReference type="PROSITE" id="PS50949">
    <property type="entry name" value="HTH_GNTR"/>
    <property type="match status" value="1"/>
</dbReference>
<evidence type="ECO:0000256" key="2">
    <source>
        <dbReference type="ARBA" id="ARBA00023125"/>
    </source>
</evidence>
<comment type="caution">
    <text evidence="5">The sequence shown here is derived from an EMBL/GenBank/DDBJ whole genome shotgun (WGS) entry which is preliminary data.</text>
</comment>
<dbReference type="Gene3D" id="1.10.10.10">
    <property type="entry name" value="Winged helix-like DNA-binding domain superfamily/Winged helix DNA-binding domain"/>
    <property type="match status" value="1"/>
</dbReference>
<keyword evidence="2 5" id="KW-0238">DNA-binding</keyword>